<comment type="similarity">
    <text evidence="2 9 10">Belongs to the phosphoglycerate kinase family.</text>
</comment>
<dbReference type="InterPro" id="IPR036043">
    <property type="entry name" value="Phosphoglycerate_kinase_sf"/>
</dbReference>
<evidence type="ECO:0000256" key="3">
    <source>
        <dbReference type="ARBA" id="ARBA00011245"/>
    </source>
</evidence>
<evidence type="ECO:0000256" key="4">
    <source>
        <dbReference type="ARBA" id="ARBA00013061"/>
    </source>
</evidence>
<dbReference type="PANTHER" id="PTHR11406:SF23">
    <property type="entry name" value="PHOSPHOGLYCERATE KINASE 1, CHLOROPLASTIC-RELATED"/>
    <property type="match status" value="1"/>
</dbReference>
<dbReference type="InterPro" id="IPR015824">
    <property type="entry name" value="Phosphoglycerate_kinase_N"/>
</dbReference>
<keyword evidence="6 9" id="KW-0547">Nucleotide-binding</keyword>
<dbReference type="PROSITE" id="PS00111">
    <property type="entry name" value="PGLYCERATE_KINASE"/>
    <property type="match status" value="1"/>
</dbReference>
<dbReference type="HAMAP" id="MF_00145">
    <property type="entry name" value="Phosphoglyc_kinase"/>
    <property type="match status" value="1"/>
</dbReference>
<dbReference type="InterPro" id="IPR015911">
    <property type="entry name" value="Phosphoglycerate_kinase_CS"/>
</dbReference>
<feature type="binding site" evidence="9">
    <location>
        <position position="36"/>
    </location>
    <ligand>
        <name>substrate</name>
    </ligand>
</feature>
<feature type="binding site" evidence="9">
    <location>
        <begin position="59"/>
        <end position="62"/>
    </location>
    <ligand>
        <name>substrate</name>
    </ligand>
</feature>
<dbReference type="PANTHER" id="PTHR11406">
    <property type="entry name" value="PHOSPHOGLYCERATE KINASE"/>
    <property type="match status" value="1"/>
</dbReference>
<comment type="subcellular location">
    <subcellularLocation>
        <location evidence="9">Cytoplasm</location>
    </subcellularLocation>
</comment>
<evidence type="ECO:0000256" key="5">
    <source>
        <dbReference type="ARBA" id="ARBA00022679"/>
    </source>
</evidence>
<keyword evidence="7 9" id="KW-0418">Kinase</keyword>
<evidence type="ECO:0000256" key="9">
    <source>
        <dbReference type="HAMAP-Rule" id="MF_00145"/>
    </source>
</evidence>
<keyword evidence="9" id="KW-0324">Glycolysis</keyword>
<evidence type="ECO:0000256" key="10">
    <source>
        <dbReference type="RuleBase" id="RU000532"/>
    </source>
</evidence>
<dbReference type="InterPro" id="IPR001576">
    <property type="entry name" value="Phosphoglycerate_kinase"/>
</dbReference>
<dbReference type="PRINTS" id="PR00477">
    <property type="entry name" value="PHGLYCKINASE"/>
</dbReference>
<keyword evidence="12" id="KW-1185">Reference proteome</keyword>
<evidence type="ECO:0000313" key="12">
    <source>
        <dbReference type="Proteomes" id="UP001501221"/>
    </source>
</evidence>
<feature type="binding site" evidence="9">
    <location>
        <position position="197"/>
    </location>
    <ligand>
        <name>ATP</name>
        <dbReference type="ChEBI" id="CHEBI:30616"/>
    </ligand>
</feature>
<sequence>MNVLRMSDLDLKGKRVLIREDLNVPVKDGKITSDVRIQASLPTIKLALEKGAKVMVMSHRGRPTEGVLTEKDSMALIADYLNELLDVPVRLVSEYLDGVEVEQGEVVVFENVRCNVGEKTNDERLSKMYADLCDVFVNDAFGTAHRAQASTHGVAKFAPVACAGPLLAGELEALGKALDNPARPMVAIVGGSKVSTKLTVLESLSTVVDQLIVGGGIANTFIAATDKPVGKSLCENDLIPEAKRLIEQAKAKGGEIPVPVDVVTGKEFAEDAAAETKSVDDVADDDMIFDIGPRSAQHLAEVLKEAKTIVWNGPVGVFEFDQFGAGTEAISKAIAESDAFSIAGGGDTLAAVDKYGIKDKVSYISTGGGAFLEFLEGKELPAVAILEERAK</sequence>
<evidence type="ECO:0000313" key="11">
    <source>
        <dbReference type="EMBL" id="GAA0207144.1"/>
    </source>
</evidence>
<dbReference type="RefSeq" id="WP_343988383.1">
    <property type="nucleotide sequence ID" value="NZ_BAAAFM010000003.1"/>
</dbReference>
<name>A0ABN0SZ43_9GAMM</name>
<feature type="binding site" evidence="9">
    <location>
        <position position="113"/>
    </location>
    <ligand>
        <name>substrate</name>
    </ligand>
</feature>
<keyword evidence="5 9" id="KW-0808">Transferase</keyword>
<feature type="binding site" evidence="9">
    <location>
        <begin position="21"/>
        <end position="23"/>
    </location>
    <ligand>
        <name>substrate</name>
    </ligand>
</feature>
<comment type="caution">
    <text evidence="11">The sequence shown here is derived from an EMBL/GenBank/DDBJ whole genome shotgun (WGS) entry which is preliminary data.</text>
</comment>
<dbReference type="Proteomes" id="UP001501221">
    <property type="component" value="Unassembled WGS sequence"/>
</dbReference>
<evidence type="ECO:0000256" key="7">
    <source>
        <dbReference type="ARBA" id="ARBA00022777"/>
    </source>
</evidence>
<evidence type="ECO:0000256" key="2">
    <source>
        <dbReference type="ARBA" id="ARBA00008982"/>
    </source>
</evidence>
<organism evidence="11 12">
    <name type="scientific">Kangiella japonica</name>
    <dbReference type="NCBI Taxonomy" id="647384"/>
    <lineage>
        <taxon>Bacteria</taxon>
        <taxon>Pseudomonadati</taxon>
        <taxon>Pseudomonadota</taxon>
        <taxon>Gammaproteobacteria</taxon>
        <taxon>Kangiellales</taxon>
        <taxon>Kangiellaceae</taxon>
        <taxon>Kangiella</taxon>
    </lineage>
</organism>
<comment type="catalytic activity">
    <reaction evidence="1 9 10">
        <text>(2R)-3-phosphoglycerate + ATP = (2R)-3-phospho-glyceroyl phosphate + ADP</text>
        <dbReference type="Rhea" id="RHEA:14801"/>
        <dbReference type="ChEBI" id="CHEBI:30616"/>
        <dbReference type="ChEBI" id="CHEBI:57604"/>
        <dbReference type="ChEBI" id="CHEBI:58272"/>
        <dbReference type="ChEBI" id="CHEBI:456216"/>
        <dbReference type="EC" id="2.7.2.3"/>
    </reaction>
</comment>
<proteinExistence type="inferred from homology"/>
<feature type="binding site" evidence="9">
    <location>
        <position position="319"/>
    </location>
    <ligand>
        <name>ATP</name>
        <dbReference type="ChEBI" id="CHEBI:30616"/>
    </ligand>
</feature>
<protein>
    <recommendedName>
        <fullName evidence="4 9">Phosphoglycerate kinase</fullName>
        <ecNumber evidence="4 9">2.7.2.3</ecNumber>
    </recommendedName>
</protein>
<comment type="pathway">
    <text evidence="9">Carbohydrate degradation; glycolysis; pyruvate from D-glyceraldehyde 3-phosphate: step 2/5.</text>
</comment>
<feature type="binding site" evidence="9">
    <location>
        <begin position="345"/>
        <end position="348"/>
    </location>
    <ligand>
        <name>ATP</name>
        <dbReference type="ChEBI" id="CHEBI:30616"/>
    </ligand>
</feature>
<accession>A0ABN0SZ43</accession>
<evidence type="ECO:0000256" key="6">
    <source>
        <dbReference type="ARBA" id="ARBA00022741"/>
    </source>
</evidence>
<dbReference type="SUPFAM" id="SSF53748">
    <property type="entry name" value="Phosphoglycerate kinase"/>
    <property type="match status" value="1"/>
</dbReference>
<dbReference type="EC" id="2.7.2.3" evidence="4 9"/>
<dbReference type="Gene3D" id="3.40.50.1260">
    <property type="entry name" value="Phosphoglycerate kinase, N-terminal domain"/>
    <property type="match status" value="2"/>
</dbReference>
<reference evidence="11 12" key="1">
    <citation type="journal article" date="2019" name="Int. J. Syst. Evol. Microbiol.">
        <title>The Global Catalogue of Microorganisms (GCM) 10K type strain sequencing project: providing services to taxonomists for standard genome sequencing and annotation.</title>
        <authorList>
            <consortium name="The Broad Institute Genomics Platform"/>
            <consortium name="The Broad Institute Genome Sequencing Center for Infectious Disease"/>
            <person name="Wu L."/>
            <person name="Ma J."/>
        </authorList>
    </citation>
    <scope>NUCLEOTIDE SEQUENCE [LARGE SCALE GENOMIC DNA]</scope>
    <source>
        <strain evidence="11 12">JCM 16211</strain>
    </source>
</reference>
<comment type="subunit">
    <text evidence="3 9">Monomer.</text>
</comment>
<keyword evidence="9" id="KW-0963">Cytoplasm</keyword>
<gene>
    <name evidence="9" type="primary">pgk</name>
    <name evidence="11" type="ORF">GCM10009123_13300</name>
</gene>
<comment type="caution">
    <text evidence="9">Lacks conserved residue(s) required for the propagation of feature annotation.</text>
</comment>
<dbReference type="PIRSF" id="PIRSF000724">
    <property type="entry name" value="Pgk"/>
    <property type="match status" value="1"/>
</dbReference>
<keyword evidence="8 9" id="KW-0067">ATP-binding</keyword>
<evidence type="ECO:0000256" key="1">
    <source>
        <dbReference type="ARBA" id="ARBA00000642"/>
    </source>
</evidence>
<dbReference type="GO" id="GO:0016301">
    <property type="term" value="F:kinase activity"/>
    <property type="evidence" value="ECO:0007669"/>
    <property type="project" value="UniProtKB-KW"/>
</dbReference>
<evidence type="ECO:0000256" key="8">
    <source>
        <dbReference type="ARBA" id="ARBA00022840"/>
    </source>
</evidence>
<dbReference type="Pfam" id="PF00162">
    <property type="entry name" value="PGK"/>
    <property type="match status" value="1"/>
</dbReference>
<dbReference type="EMBL" id="BAAAFM010000003">
    <property type="protein sequence ID" value="GAA0207144.1"/>
    <property type="molecule type" value="Genomic_DNA"/>
</dbReference>
<feature type="binding site" evidence="9">
    <location>
        <position position="146"/>
    </location>
    <ligand>
        <name>substrate</name>
    </ligand>
</feature>